<protein>
    <submittedName>
        <fullName evidence="2">Hypp2142 protein</fullName>
    </submittedName>
</protein>
<dbReference type="EMBL" id="OV696688">
    <property type="protein sequence ID" value="CAH1259065.1"/>
    <property type="molecule type" value="Genomic_DNA"/>
</dbReference>
<sequence length="884" mass="97104">MSTASEDDAFAGVAQHAINVSDEIAAPRQTTGAGLPGRLAMVKPRRKRNHFVRLVKLVSKEQVRPSNRCAPRGVKLKTYVSVPDNDTPRSFLKCIVDELVKVNAVRLTQVQRATLDMATVENSRLYRFLREPKKMEALSQAFPGAAAVKRATAVSSTLYLLIDRSMVFEERHVDADDGHGVDNQSEDGEDENSEEEENEEDEEDTSVVQETNTEDVGSIEEEEDGGEGRTVGESTPEEEQLEEEVTIVSGETDFIPNDRSPSPGPSVVDEVQPDRFEAAGNYFLPGRNLPVLRRSYEEKDVVHRTWQPPADSMTYGQVDDDKTDRGFEVTDGLGGRVARACRIEELLRLILGSSEGIPHVWPLPFRQMCAQASMDMRMLVVLRLCHRTVENLQDIIRERTRQYQAVREEQNKAYAIALSSAQHKQETTEGESQSSDHSDDNADVQSTGVTRTVTGATQPGEEGSQSSDHSDDNADVQSTGVTRTVTGATQPGEEGSQSSDHSDDNADVQSTGVTRTVTGATQPGEEGSQSSDHSDGHADTSVGGEEGVQAPGVTQTESTCARTTREEVSQHWANRFPTSIRGAEGVQATGVTLPDVGVTQPGSGVTGIDAEEGVNKIGNAITPTPGLQTSLPGEVPSCTRRQDHRGSFSTCPPVNISTEGRRAPGDPYCKTLECFGIRLCADCVPRVDRCPTCRREFRHVSVREHMETRRRVGQISAECKSCKDFKGTVEEVILHKRNVCGRQAATDAKLEYGKVKAVRFTIPDLKKKIAEGTTTFTSPEFRAFHGKWQTAVKKELRDGWHIYLCLVSMAIPLHVKVMFVLQSPKGREGDHAIILKRTVQVREGRMYGASVTKNKLEEYSTIEQKDVLTIKVIIQKVSATALPF</sequence>
<feature type="compositionally biased region" description="Polar residues" evidence="1">
    <location>
        <begin position="552"/>
        <end position="562"/>
    </location>
</feature>
<feature type="region of interest" description="Disordered" evidence="1">
    <location>
        <begin position="174"/>
        <end position="244"/>
    </location>
</feature>
<evidence type="ECO:0000256" key="1">
    <source>
        <dbReference type="SAM" id="MobiDB-lite"/>
    </source>
</evidence>
<feature type="compositionally biased region" description="Polar residues" evidence="1">
    <location>
        <begin position="507"/>
        <end position="531"/>
    </location>
</feature>
<feature type="compositionally biased region" description="Acidic residues" evidence="1">
    <location>
        <begin position="235"/>
        <end position="244"/>
    </location>
</feature>
<dbReference type="AlphaFoldDB" id="A0A8J9ZRN0"/>
<feature type="compositionally biased region" description="Acidic residues" evidence="1">
    <location>
        <begin position="184"/>
        <end position="205"/>
    </location>
</feature>
<organism evidence="2 3">
    <name type="scientific">Branchiostoma lanceolatum</name>
    <name type="common">Common lancelet</name>
    <name type="synonym">Amphioxus lanceolatum</name>
    <dbReference type="NCBI Taxonomy" id="7740"/>
    <lineage>
        <taxon>Eukaryota</taxon>
        <taxon>Metazoa</taxon>
        <taxon>Chordata</taxon>
        <taxon>Cephalochordata</taxon>
        <taxon>Leptocardii</taxon>
        <taxon>Amphioxiformes</taxon>
        <taxon>Branchiostomatidae</taxon>
        <taxon>Branchiostoma</taxon>
    </lineage>
</organism>
<gene>
    <name evidence="2" type="primary">Hypp2142</name>
    <name evidence="2" type="ORF">BLAG_LOCUS16453</name>
</gene>
<proteinExistence type="predicted"/>
<feature type="compositionally biased region" description="Polar residues" evidence="1">
    <location>
        <begin position="443"/>
        <end position="467"/>
    </location>
</feature>
<accession>A0A8J9ZRN0</accession>
<feature type="compositionally biased region" description="Polar residues" evidence="1">
    <location>
        <begin position="475"/>
        <end position="499"/>
    </location>
</feature>
<evidence type="ECO:0000313" key="3">
    <source>
        <dbReference type="Proteomes" id="UP000838412"/>
    </source>
</evidence>
<feature type="region of interest" description="Disordered" evidence="1">
    <location>
        <begin position="420"/>
        <end position="568"/>
    </location>
</feature>
<evidence type="ECO:0000313" key="2">
    <source>
        <dbReference type="EMBL" id="CAH1259065.1"/>
    </source>
</evidence>
<reference evidence="2" key="1">
    <citation type="submission" date="2022-01" db="EMBL/GenBank/DDBJ databases">
        <authorList>
            <person name="Braso-Vives M."/>
        </authorList>
    </citation>
    <scope>NUCLEOTIDE SEQUENCE</scope>
</reference>
<dbReference type="Proteomes" id="UP000838412">
    <property type="component" value="Chromosome 3"/>
</dbReference>
<keyword evidence="3" id="KW-1185">Reference proteome</keyword>
<name>A0A8J9ZRN0_BRALA</name>